<feature type="domain" description="RING-type" evidence="24">
    <location>
        <begin position="2483"/>
        <end position="2521"/>
    </location>
</feature>
<feature type="region of interest" description="Disordered" evidence="23">
    <location>
        <begin position="3235"/>
        <end position="3257"/>
    </location>
</feature>
<dbReference type="GO" id="GO:0006629">
    <property type="term" value="P:lipid metabolic process"/>
    <property type="evidence" value="ECO:0007669"/>
    <property type="project" value="UniProtKB-KW"/>
</dbReference>
<dbReference type="InterPro" id="IPR018957">
    <property type="entry name" value="Znf_C3HC4_RING-type"/>
</dbReference>
<reference evidence="26" key="4">
    <citation type="submission" date="2025-08" db="UniProtKB">
        <authorList>
            <consortium name="Ensembl"/>
        </authorList>
    </citation>
    <scope>IDENTIFICATION</scope>
</reference>
<dbReference type="InterPro" id="IPR001841">
    <property type="entry name" value="Znf_RING"/>
</dbReference>
<evidence type="ECO:0000256" key="9">
    <source>
        <dbReference type="ARBA" id="ARBA00022677"/>
    </source>
</evidence>
<feature type="compositionally biased region" description="Basic residues" evidence="23">
    <location>
        <begin position="3245"/>
        <end position="3257"/>
    </location>
</feature>
<evidence type="ECO:0000259" key="24">
    <source>
        <dbReference type="PROSITE" id="PS50089"/>
    </source>
</evidence>
<dbReference type="SMART" id="SM00382">
    <property type="entry name" value="AAA"/>
    <property type="match status" value="2"/>
</dbReference>
<dbReference type="Pfam" id="PF20173">
    <property type="entry name" value="ZnF_RZ-type"/>
    <property type="match status" value="1"/>
</dbReference>
<reference evidence="26" key="5">
    <citation type="submission" date="2025-09" db="UniProtKB">
        <authorList>
            <consortium name="Ensembl"/>
        </authorList>
    </citation>
    <scope>IDENTIFICATION</scope>
</reference>
<evidence type="ECO:0000256" key="12">
    <source>
        <dbReference type="ARBA" id="ARBA00022741"/>
    </source>
</evidence>
<dbReference type="Gene3D" id="3.40.50.300">
    <property type="entry name" value="P-loop containing nucleotide triphosphate hydrolases"/>
    <property type="match status" value="2"/>
</dbReference>
<keyword evidence="17" id="KW-0067">ATP-binding</keyword>
<keyword evidence="7" id="KW-0963">Cytoplasm</keyword>
<evidence type="ECO:0000256" key="4">
    <source>
        <dbReference type="ARBA" id="ARBA00004906"/>
    </source>
</evidence>
<keyword evidence="15" id="KW-0378">Hydrolase</keyword>
<evidence type="ECO:0000256" key="14">
    <source>
        <dbReference type="ARBA" id="ARBA00022786"/>
    </source>
</evidence>
<evidence type="ECO:0000256" key="15">
    <source>
        <dbReference type="ARBA" id="ARBA00022801"/>
    </source>
</evidence>
<evidence type="ECO:0000256" key="7">
    <source>
        <dbReference type="ARBA" id="ARBA00022490"/>
    </source>
</evidence>
<gene>
    <name evidence="26" type="primary">LOC103175536</name>
</gene>
<evidence type="ECO:0000256" key="13">
    <source>
        <dbReference type="ARBA" id="ARBA00022771"/>
    </source>
</evidence>
<dbReference type="GO" id="GO:2000051">
    <property type="term" value="P:negative regulation of non-canonical Wnt signaling pathway"/>
    <property type="evidence" value="ECO:0007669"/>
    <property type="project" value="TreeGrafter"/>
</dbReference>
<dbReference type="GO" id="GO:0002376">
    <property type="term" value="P:immune system process"/>
    <property type="evidence" value="ECO:0007669"/>
    <property type="project" value="UniProtKB-KW"/>
</dbReference>
<evidence type="ECO:0000256" key="11">
    <source>
        <dbReference type="ARBA" id="ARBA00022723"/>
    </source>
</evidence>
<dbReference type="FunFam" id="3.40.50.300:FF:000804">
    <property type="entry name" value="E3 ubiquitin-protein ligase RNF213"/>
    <property type="match status" value="1"/>
</dbReference>
<dbReference type="PANTHER" id="PTHR22605:SF21">
    <property type="entry name" value="E3 UBIQUITIN-PROTEIN LIGASE RNF213-BETA"/>
    <property type="match status" value="1"/>
</dbReference>
<comment type="subcellular location">
    <subcellularLocation>
        <location evidence="3">Cytoplasm</location>
        <location evidence="3">Cytosol</location>
    </subcellularLocation>
    <subcellularLocation>
        <location evidence="2">Lipid droplet</location>
    </subcellularLocation>
</comment>
<keyword evidence="10" id="KW-0808">Transferase</keyword>
<dbReference type="InterPro" id="IPR003593">
    <property type="entry name" value="AAA+_ATPase"/>
</dbReference>
<comment type="pathway">
    <text evidence="4">Protein modification; protein ubiquitination.</text>
</comment>
<evidence type="ECO:0000256" key="21">
    <source>
        <dbReference type="ARBA" id="ARBA00048778"/>
    </source>
</evidence>
<dbReference type="GO" id="GO:0061630">
    <property type="term" value="F:ubiquitin protein ligase activity"/>
    <property type="evidence" value="ECO:0007669"/>
    <property type="project" value="UniProtKB-EC"/>
</dbReference>
<dbReference type="InterPro" id="IPR031248">
    <property type="entry name" value="RNF213"/>
</dbReference>
<dbReference type="PANTHER" id="PTHR22605">
    <property type="entry name" value="RZ-TYPE DOMAIN-CONTAINING PROTEIN"/>
    <property type="match status" value="1"/>
</dbReference>
<dbReference type="Proteomes" id="UP000314986">
    <property type="component" value="Unassembled WGS sequence"/>
</dbReference>
<dbReference type="GO" id="GO:0002040">
    <property type="term" value="P:sprouting angiogenesis"/>
    <property type="evidence" value="ECO:0007669"/>
    <property type="project" value="TreeGrafter"/>
</dbReference>
<dbReference type="EC" id="2.3.2.27" evidence="6"/>
<evidence type="ECO:0000313" key="27">
    <source>
        <dbReference type="Proteomes" id="UP000314986"/>
    </source>
</evidence>
<dbReference type="GO" id="GO:0006511">
    <property type="term" value="P:ubiquitin-dependent protein catabolic process"/>
    <property type="evidence" value="ECO:0007669"/>
    <property type="project" value="TreeGrafter"/>
</dbReference>
<evidence type="ECO:0000256" key="18">
    <source>
        <dbReference type="ARBA" id="ARBA00022859"/>
    </source>
</evidence>
<dbReference type="GO" id="GO:0016887">
    <property type="term" value="F:ATP hydrolysis activity"/>
    <property type="evidence" value="ECO:0007669"/>
    <property type="project" value="InterPro"/>
</dbReference>
<evidence type="ECO:0000256" key="16">
    <source>
        <dbReference type="ARBA" id="ARBA00022833"/>
    </source>
</evidence>
<keyword evidence="11" id="KW-0479">Metal-binding</keyword>
<dbReference type="PROSITE" id="PS51981">
    <property type="entry name" value="ZF_RZ"/>
    <property type="match status" value="1"/>
</dbReference>
<evidence type="ECO:0000256" key="19">
    <source>
        <dbReference type="ARBA" id="ARBA00023098"/>
    </source>
</evidence>
<organism evidence="26 27">
    <name type="scientific">Callorhinchus milii</name>
    <name type="common">Ghost shark</name>
    <dbReference type="NCBI Taxonomy" id="7868"/>
    <lineage>
        <taxon>Eukaryota</taxon>
        <taxon>Metazoa</taxon>
        <taxon>Chordata</taxon>
        <taxon>Craniata</taxon>
        <taxon>Vertebrata</taxon>
        <taxon>Chondrichthyes</taxon>
        <taxon>Holocephali</taxon>
        <taxon>Chimaeriformes</taxon>
        <taxon>Callorhinchidae</taxon>
        <taxon>Callorhinchus</taxon>
    </lineage>
</organism>
<dbReference type="PROSITE" id="PS50089">
    <property type="entry name" value="ZF_RING_2"/>
    <property type="match status" value="1"/>
</dbReference>
<proteinExistence type="inferred from homology"/>
<dbReference type="GO" id="GO:0005829">
    <property type="term" value="C:cytosol"/>
    <property type="evidence" value="ECO:0007669"/>
    <property type="project" value="UniProtKB-SubCell"/>
</dbReference>
<keyword evidence="16" id="KW-0862">Zinc</keyword>
<keyword evidence="27" id="KW-1185">Reference proteome</keyword>
<feature type="domain" description="RZ-type" evidence="25">
    <location>
        <begin position="2900"/>
        <end position="2981"/>
    </location>
</feature>
<dbReference type="GeneTree" id="ENSGT00630000089884"/>
<evidence type="ECO:0000256" key="17">
    <source>
        <dbReference type="ARBA" id="ARBA00022840"/>
    </source>
</evidence>
<accession>A0A4W3JT85</accession>
<evidence type="ECO:0000256" key="8">
    <source>
        <dbReference type="ARBA" id="ARBA00022657"/>
    </source>
</evidence>
<evidence type="ECO:0000256" key="6">
    <source>
        <dbReference type="ARBA" id="ARBA00012483"/>
    </source>
</evidence>
<evidence type="ECO:0000256" key="10">
    <source>
        <dbReference type="ARBA" id="ARBA00022679"/>
    </source>
</evidence>
<dbReference type="InterPro" id="IPR013083">
    <property type="entry name" value="Znf_RING/FYVE/PHD"/>
</dbReference>
<dbReference type="GO" id="GO:0016020">
    <property type="term" value="C:membrane"/>
    <property type="evidence" value="ECO:0007669"/>
    <property type="project" value="TreeGrafter"/>
</dbReference>
<keyword evidence="14" id="KW-0833">Ubl conjugation pathway</keyword>
<evidence type="ECO:0000256" key="5">
    <source>
        <dbReference type="ARBA" id="ARBA00006914"/>
    </source>
</evidence>
<comment type="similarity">
    <text evidence="5">Belongs to the AAA ATPase family.</text>
</comment>
<name>A0A4W3JT85_CALMI</name>
<dbReference type="GO" id="GO:0005811">
    <property type="term" value="C:lipid droplet"/>
    <property type="evidence" value="ECO:0007669"/>
    <property type="project" value="UniProtKB-SubCell"/>
</dbReference>
<reference evidence="27" key="1">
    <citation type="journal article" date="2006" name="Science">
        <title>Ancient noncoding elements conserved in the human genome.</title>
        <authorList>
            <person name="Venkatesh B."/>
            <person name="Kirkness E.F."/>
            <person name="Loh Y.H."/>
            <person name="Halpern A.L."/>
            <person name="Lee A.P."/>
            <person name="Johnson J."/>
            <person name="Dandona N."/>
            <person name="Viswanathan L.D."/>
            <person name="Tay A."/>
            <person name="Venter J.C."/>
            <person name="Strausberg R.L."/>
            <person name="Brenner S."/>
        </authorList>
    </citation>
    <scope>NUCLEOTIDE SEQUENCE [LARGE SCALE GENOMIC DNA]</scope>
</reference>
<dbReference type="Ensembl" id="ENSCMIT00000047371.1">
    <property type="protein sequence ID" value="ENSCMIP00000046709.1"/>
    <property type="gene ID" value="ENSCMIG00000019175.1"/>
</dbReference>
<evidence type="ECO:0000313" key="26">
    <source>
        <dbReference type="Ensembl" id="ENSCMIP00000046709.1"/>
    </source>
</evidence>
<evidence type="ECO:0000259" key="25">
    <source>
        <dbReference type="PROSITE" id="PS51981"/>
    </source>
</evidence>
<dbReference type="GO" id="GO:0005524">
    <property type="term" value="F:ATP binding"/>
    <property type="evidence" value="ECO:0007669"/>
    <property type="project" value="UniProtKB-KW"/>
</dbReference>
<keyword evidence="20" id="KW-0511">Multifunctional enzyme</keyword>
<evidence type="ECO:0000256" key="2">
    <source>
        <dbReference type="ARBA" id="ARBA00004502"/>
    </source>
</evidence>
<keyword evidence="13 22" id="KW-0863">Zinc-finger</keyword>
<keyword evidence="9" id="KW-0551">Lipid droplet</keyword>
<comment type="catalytic activity">
    <reaction evidence="21">
        <text>ATP + H2O = ADP + phosphate + H(+)</text>
        <dbReference type="Rhea" id="RHEA:13065"/>
        <dbReference type="ChEBI" id="CHEBI:15377"/>
        <dbReference type="ChEBI" id="CHEBI:15378"/>
        <dbReference type="ChEBI" id="CHEBI:30616"/>
        <dbReference type="ChEBI" id="CHEBI:43474"/>
        <dbReference type="ChEBI" id="CHEBI:456216"/>
    </reaction>
    <physiologicalReaction direction="left-to-right" evidence="21">
        <dbReference type="Rhea" id="RHEA:13066"/>
    </physiologicalReaction>
</comment>
<keyword evidence="18" id="KW-0391">Immunity</keyword>
<protein>
    <recommendedName>
        <fullName evidence="6">RING-type E3 ubiquitin transferase</fullName>
        <ecNumber evidence="6">2.3.2.27</ecNumber>
    </recommendedName>
</protein>
<dbReference type="InterPro" id="IPR027417">
    <property type="entry name" value="P-loop_NTPase"/>
</dbReference>
<evidence type="ECO:0000256" key="22">
    <source>
        <dbReference type="PROSITE-ProRule" id="PRU00175"/>
    </source>
</evidence>
<dbReference type="SUPFAM" id="SSF52540">
    <property type="entry name" value="P-loop containing nucleoside triphosphate hydrolases"/>
    <property type="match status" value="2"/>
</dbReference>
<dbReference type="GO" id="GO:0008270">
    <property type="term" value="F:zinc ion binding"/>
    <property type="evidence" value="ECO:0007669"/>
    <property type="project" value="UniProtKB-KW"/>
</dbReference>
<evidence type="ECO:0000256" key="23">
    <source>
        <dbReference type="SAM" id="MobiDB-lite"/>
    </source>
</evidence>
<keyword evidence="8" id="KW-0037">Angiogenesis</keyword>
<keyword evidence="19" id="KW-0443">Lipid metabolism</keyword>
<dbReference type="Pfam" id="PF00097">
    <property type="entry name" value="zf-C3HC4"/>
    <property type="match status" value="1"/>
</dbReference>
<evidence type="ECO:0000256" key="20">
    <source>
        <dbReference type="ARBA" id="ARBA00023268"/>
    </source>
</evidence>
<dbReference type="FunFam" id="3.40.50.300:FF:000491">
    <property type="entry name" value="E3 ubiquitin-protein ligase RNF213"/>
    <property type="match status" value="1"/>
</dbReference>
<sequence>MKAVFPRLALLYIEARTCFAEQKMPVSRDKCFFQVDVESLLTRRQKEYEALLREKECTGTLIKMINKIHEKIKEKYKANIQAMRLNELVRTKRWTKDEAENKKVVQVMHFNLSSDIALMADRMHEHKESSVLLKFWVEASEKSYHDELTLEDLQDSIWDVCWNNYENLCHKIAKGTVTFQEVDRMFLELSQCPADIKTEMDIMSKGTTDKGWTEKRWKQIKEYYDLHLAAESAEVIQDIVKKLELRGDFTTIQNMTKINKPSFKEKTLDYIDRSLLQTKQRLVKMNPECRKCLEEFIRCQEFIKWVKEALINLKEVKVFVDLASISAGENDMEIDRVACFHDAVMGYSPFIYDLQPDTDLNQLIGCAEKVWKALKNDQGLTVKLGDSARYLEWLKTLKESHGSVETSSLSLAAAINSKGVYTVGNNGRFASPNILILRLSLYDENTKEAREYTLEELQELLNKLMLMSGKRARGKEEVATFMENFSNVQRLGKAFIELYSSGNMLYRNWKAFVHCDAKSEVCITMDFSAENIGLLTVDGNLSEQLEILCRAMELCLENWYKFMKETRARFYNLNYYTAEQIVYLCTELGALSARKPLPEQVMVMLSFVKPDCTVEDVRWATPQSMVQNETARHSRRRNVQLPVTGHVFPSKCLSEKIAAIWETFMNDMTVFLAGNLDVTNLGELLNDLSGLNKISVTRHLPPSLYQGRPNLVVCAEPEVFRSALCLYTQSPKQPLPTYDEVLVCSEKTTYEEAELFLRRALSRGSCDQKIYTLIHADRLTYDASVRFGDLFEELKHQSNCEYQFVVICDAKRQHCYIPSYFSCYKVHIGLNVKPEDIQMYLQYHFTVPKERDSAARVFHDRLSVRIVSSTRPGSYEPFTDVKLGTLKLRLTIVPSLSFHFSQANLGLLGILPTVHCRTPREVRVLELRKRRHELPNSLDPLMDRKEFHSEAIQRPYQYLRRFSKGSNLDEFTHRKGSIEEDPVECLVLFLQYCGLRDPSWAELRNFSWFLNLQLKSCESSMFCNPTFVGDTLVGFKLFIVEFMIVMARDFATPSMSISDESLVLSNLCEDEDLLPYILRKRWETQSHPYIFFNADGFSMTFLGFHLRKNRGGDFNAVDHHTGEVLRGNVMSSQLHHGLTLQTIQFNEDFDGLSREAKIRKLSLVLGVTDATDPDTTYELTADNMMKMLAIHMRFRCGIPVIIMGETGCGKTRLIKFLCDLQKGKRETENMKLVKVHGGTTAQAIYAKIQEAEKMAILNKERHNLETILFFDEANTTEAIYAIKEVLCDKTIQGRAMKCHTGLKIIAACNPYRKHSEIMIKRLEMAGLGYRVKAEETDDKLGKVPLRQLVYRVQPLPPSMIPLVWDFGQLSDLAEVAYTKQIVQRYIQNHHLPFSCTQDIVKVLAVSQMFMRQKKDECSFVSLRDVERCMKVLVWFYEQRELLFKYPSPNINLLQALMLTVGVCYYPSLVHKGKYLEAICHYFPEPYNSPAAILKEIVSCQDRFLRDIKMRETIAKNEALKENVFLMVICIELRIPLFLVGKPGSSKSLAKTVVLDAMQGQAAHCDLFKHLKQVHMVSFQCSPHSTPEGIINTFKQCARFQQAKNLQEYVSVVVLDEIGLAEDSPQMPLKTLHPLLEDGCVDDDPSPHKKVGFIGISNWALDPAKMNRGIFVSRLDPCEKELIETAKGICSSGQAVLLKVQDLFPSFAKSYLEICSKQSGQFFGLRDYYSLVKMVFATAKESKCEPTDDQLAEAVLRNFSGKDQFSALDVFLPSMTRVSETSTLQMVNKNIRADGDCRYLLLLTKNYVALQLVQQHIFQELGVTPEIIFGSSFPKDQEYTQICRNVNRVKTCMETGSIVILLNLKNLYESLYDALNQYYVYLGEYQYVDLGLGTHRVKCRVDKKFRLIVVEDKDIVYEQFPIPLINRLEKHSLDMSTVLSLQQRTIVEQLEAWVKEFVAVKARFASEAKLSLTPSEVIIGFHSDACASVLLQVLDTAHMANEEICDTRSVFNSAKHLLLNCVTPDAVVRLKSSKLGDHEAKELWAEYFVKQRHRSLSDYIQQHLKHTETRQRRFVEVTTFSRLLTQSDIKVLIKELHVDPGWFRLLFLHQFDTEHSFCKEIRECILGFDIGTRVLLIQMDTEESSQSMELIASAKYCAMNEMNLVHSPNCFVYFVTKLSRVSGGSKHIGFQGGQWLSVHIDDLMECEEMESDMSAFCSVTISELFAKESGPPAEISYRCKLILKQENPNILNTTLLLQSCVQRAVGIIRDGEDGSGRSTERVRILLDLMREDGDDEECFLRMVKQRVKVQLQEREETSLYPREWMYNEALKLDALQEGGTFRHTLWKCIQNVVAPNLAQLISVLDRDYNLSLLDDPGVSHEIKKVWLNIFSDIQILKVFKVSLISCLNELQNNGHLTQEHSPAWIHTAYRVFKKRLQSLSRTIMVYPGVLQALQHYIQETLSRDPQEMVSEIILTRYWYGIRECPICLGVPKDPALLPCKHVVCIDHLRIWLQNRKTCPKCTEPVSALKKHDTLRQKCNSFFMEVVSRFCFREDSPPSDEVITLLLSLLIAVRSCDSYQTRTLTPFSECVDASPKIRSVLLKLMLHYSFEKVKTFMQTYLSNLEEKIFDEDDLKELYILFINCFEDSMYGEFERLEGLGNLKLLRYNCSFTSRFARRQVRKYEENAAEFLQDIARLRFCFSLAAQLMGVKYEKEKRDLLEHIRMICLHCDNDWYRVYLVRTLYDQYGMDFIQSLLQREDWSWVFPDIIIKLQVKHLRDFPVQLDRFVLCGEDYQEIRDEVAKVVLNCQMHDISNKIKSLKSPASNQQVYLAMAFFREVTCAFALTDRTLHPSPKTVSLLQKFIEDSNILEASPLKTLCTALVANELGMPGSLLRVSATQPAPQRILTEIIIHAALVFTCGKMVLLAPLRNIAFHSERMRVSVCGRPIEESTCPDCGVRIGGTRHMPLQGFTLQPNRSDETQKGHILGRASKSDEIIAPDRQMTPVAFLLLRTLTHVSMMLGTISNSQVITNMIRPQVNNVSNFLYHHLENNLEQLRKLLGKNIDDTATCVHLVLDRLLNQPNGNGKRPSGWSEELGSKIERNAWEVQFIKVLISPLLKDLDKLLSDVGKRMSSDSRIGGSPIVKMLYGDPSEMLTFPHVKGLNCSSAWMCQGQISVEKFTHIVEQKDGKKRTPILWQFLQKERHIQMLSNLPDLLRLQYELIRTFQSAPDTRPKTIGQFLQQMPPGKKKSKNAQKKSHKKEFIDKDLTFQSPIEVLLPQQQGPGLCATELSKFLVGIQNDLLGAVNHPQKYSINPEEVSDAHLILCDSERDFIPLVLSNCQYTLEKGQETSSEYDILNVERQLIRQFLKGKPTITDSVIPKFVARHERDYSNIFKELKAKIPQESLPLSVCAAVTAVLKSYSDSCDALEIIEITVGFLATAGGAPDNLLLTYLKDTLYMAQRAIACVSKAFEGCRLKHTVSLWQLLSSWKSESMLGTNKDPFERIPKEYKEHLLSNEEVELRTFFANTDINTFLWELHEILVLKIGQPNLENKFRPDWSLRDILSVYLESKGSDIPPRLEDEFPEHLLLEKSIQIWKLAANFKRKNR</sequence>
<reference evidence="27" key="2">
    <citation type="journal article" date="2007" name="PLoS Biol.">
        <title>Survey sequencing and comparative analysis of the elephant shark (Callorhinchus milii) genome.</title>
        <authorList>
            <person name="Venkatesh B."/>
            <person name="Kirkness E.F."/>
            <person name="Loh Y.H."/>
            <person name="Halpern A.L."/>
            <person name="Lee A.P."/>
            <person name="Johnson J."/>
            <person name="Dandona N."/>
            <person name="Viswanathan L.D."/>
            <person name="Tay A."/>
            <person name="Venter J.C."/>
            <person name="Strausberg R.L."/>
            <person name="Brenner S."/>
        </authorList>
    </citation>
    <scope>NUCLEOTIDE SEQUENCE [LARGE SCALE GENOMIC DNA]</scope>
</reference>
<dbReference type="Gene3D" id="3.30.40.10">
    <property type="entry name" value="Zinc/RING finger domain, C3HC4 (zinc finger)"/>
    <property type="match status" value="1"/>
</dbReference>
<keyword evidence="12" id="KW-0547">Nucleotide-binding</keyword>
<dbReference type="GO" id="GO:0005730">
    <property type="term" value="C:nucleolus"/>
    <property type="evidence" value="ECO:0007669"/>
    <property type="project" value="TreeGrafter"/>
</dbReference>
<dbReference type="SUPFAM" id="SSF57850">
    <property type="entry name" value="RING/U-box"/>
    <property type="match status" value="1"/>
</dbReference>
<reference evidence="27" key="3">
    <citation type="journal article" date="2014" name="Nature">
        <title>Elephant shark genome provides unique insights into gnathostome evolution.</title>
        <authorList>
            <consortium name="International Elephant Shark Genome Sequencing Consortium"/>
            <person name="Venkatesh B."/>
            <person name="Lee A.P."/>
            <person name="Ravi V."/>
            <person name="Maurya A.K."/>
            <person name="Lian M.M."/>
            <person name="Swann J.B."/>
            <person name="Ohta Y."/>
            <person name="Flajnik M.F."/>
            <person name="Sutoh Y."/>
            <person name="Kasahara M."/>
            <person name="Hoon S."/>
            <person name="Gangu V."/>
            <person name="Roy S.W."/>
            <person name="Irimia M."/>
            <person name="Korzh V."/>
            <person name="Kondrychyn I."/>
            <person name="Lim Z.W."/>
            <person name="Tay B.H."/>
            <person name="Tohari S."/>
            <person name="Kong K.W."/>
            <person name="Ho S."/>
            <person name="Lorente-Galdos B."/>
            <person name="Quilez J."/>
            <person name="Marques-Bonet T."/>
            <person name="Raney B.J."/>
            <person name="Ingham P.W."/>
            <person name="Tay A."/>
            <person name="Hillier L.W."/>
            <person name="Minx P."/>
            <person name="Boehm T."/>
            <person name="Wilson R.K."/>
            <person name="Brenner S."/>
            <person name="Warren W.C."/>
        </authorList>
    </citation>
    <scope>NUCLEOTIDE SEQUENCE [LARGE SCALE GENOMIC DNA]</scope>
</reference>
<comment type="catalytic activity">
    <reaction evidence="1">
        <text>S-ubiquitinyl-[E2 ubiquitin-conjugating enzyme]-L-cysteine + [acceptor protein]-L-lysine = [E2 ubiquitin-conjugating enzyme]-L-cysteine + N(6)-ubiquitinyl-[acceptor protein]-L-lysine.</text>
        <dbReference type="EC" id="2.3.2.27"/>
    </reaction>
</comment>
<dbReference type="InterPro" id="IPR046439">
    <property type="entry name" value="ZF_RZ_dom"/>
</dbReference>
<evidence type="ECO:0000256" key="3">
    <source>
        <dbReference type="ARBA" id="ARBA00004514"/>
    </source>
</evidence>
<evidence type="ECO:0000256" key="1">
    <source>
        <dbReference type="ARBA" id="ARBA00000900"/>
    </source>
</evidence>